<gene>
    <name evidence="2" type="ORF">MELLADRAFT_86400</name>
</gene>
<feature type="region of interest" description="Disordered" evidence="1">
    <location>
        <begin position="32"/>
        <end position="191"/>
    </location>
</feature>
<evidence type="ECO:0000313" key="3">
    <source>
        <dbReference type="Proteomes" id="UP000001072"/>
    </source>
</evidence>
<accession>F4RLN4</accession>
<feature type="compositionally biased region" description="Basic and acidic residues" evidence="1">
    <location>
        <begin position="62"/>
        <end position="86"/>
    </location>
</feature>
<dbReference type="InParanoid" id="F4RLN4"/>
<name>F4RLN4_MELLP</name>
<feature type="compositionally biased region" description="Low complexity" evidence="1">
    <location>
        <begin position="421"/>
        <end position="434"/>
    </location>
</feature>
<dbReference type="RefSeq" id="XP_007410005.1">
    <property type="nucleotide sequence ID" value="XM_007409943.1"/>
</dbReference>
<protein>
    <submittedName>
        <fullName evidence="2">Uncharacterized protein</fullName>
    </submittedName>
</protein>
<feature type="compositionally biased region" description="Basic and acidic residues" evidence="1">
    <location>
        <begin position="160"/>
        <end position="173"/>
    </location>
</feature>
<dbReference type="OrthoDB" id="2515167at2759"/>
<feature type="compositionally biased region" description="Polar residues" evidence="1">
    <location>
        <begin position="97"/>
        <end position="110"/>
    </location>
</feature>
<evidence type="ECO:0000313" key="2">
    <source>
        <dbReference type="EMBL" id="EGG06565.1"/>
    </source>
</evidence>
<reference evidence="3" key="1">
    <citation type="journal article" date="2011" name="Proc. Natl. Acad. Sci. U.S.A.">
        <title>Obligate biotrophy features unraveled by the genomic analysis of rust fungi.</title>
        <authorList>
            <person name="Duplessis S."/>
            <person name="Cuomo C.A."/>
            <person name="Lin Y.-C."/>
            <person name="Aerts A."/>
            <person name="Tisserant E."/>
            <person name="Veneault-Fourrey C."/>
            <person name="Joly D.L."/>
            <person name="Hacquard S."/>
            <person name="Amselem J."/>
            <person name="Cantarel B.L."/>
            <person name="Chiu R."/>
            <person name="Coutinho P.M."/>
            <person name="Feau N."/>
            <person name="Field M."/>
            <person name="Frey P."/>
            <person name="Gelhaye E."/>
            <person name="Goldberg J."/>
            <person name="Grabherr M.G."/>
            <person name="Kodira C.D."/>
            <person name="Kohler A."/>
            <person name="Kuees U."/>
            <person name="Lindquist E.A."/>
            <person name="Lucas S.M."/>
            <person name="Mago R."/>
            <person name="Mauceli E."/>
            <person name="Morin E."/>
            <person name="Murat C."/>
            <person name="Pangilinan J.L."/>
            <person name="Park R."/>
            <person name="Pearson M."/>
            <person name="Quesneville H."/>
            <person name="Rouhier N."/>
            <person name="Sakthikumar S."/>
            <person name="Salamov A.A."/>
            <person name="Schmutz J."/>
            <person name="Selles B."/>
            <person name="Shapiro H."/>
            <person name="Tanguay P."/>
            <person name="Tuskan G.A."/>
            <person name="Henrissat B."/>
            <person name="Van de Peer Y."/>
            <person name="Rouze P."/>
            <person name="Ellis J.G."/>
            <person name="Dodds P.N."/>
            <person name="Schein J.E."/>
            <person name="Zhong S."/>
            <person name="Hamelin R.C."/>
            <person name="Grigoriev I.V."/>
            <person name="Szabo L.J."/>
            <person name="Martin F."/>
        </authorList>
    </citation>
    <scope>NUCLEOTIDE SEQUENCE [LARGE SCALE GENOMIC DNA]</scope>
    <source>
        <strain evidence="3">98AG31 / pathotype 3-4-7</strain>
    </source>
</reference>
<sequence length="514" mass="58561">MVQMQGEITDLFERQENAKASALLAYFTNTFLREPKEGGRRSMSRNPTPGPSTIRNPIQRPPTREQPPEPRERTPDLLSDRQETPERIPVSRRSPYTLIQENLSEPTSEVPNKGRTHDTRARRTHDPPRHPGTPSPNHDSSPTRGGPPGRSRSKTPPQPHRNDPPQGTRRDLEPASLNEQELVGGVQTKSEEELAKSMLESGKGRMVLSNGDVIENGRQILQNESEQMEKILTPLSQVLQVWMKTFKAYIPLTVFNKRWLREDQKAWEVKEPQTEAKILKGGSNVKAYGGKPPPDKLLMQFEDWLDSMKLFVRYVEEAGWITQAARFRSHMNVVMDLRDNIGWMVALRYCIRIRQGVMRVTVDQKICNISNVQSRVLEEVKLVCENMGERAYQSNPYAPGGPKDHIDPDSGLPRTPSSRFAATNKKTATTENNAYDADRKPKRKWLPDDVWEAKKKAERAARNGKKDDWGKAAGRYAERGNWRDDKKRDRSRSRSRDRGQGYKAGGGRGGRGRY</sequence>
<feature type="compositionally biased region" description="Basic and acidic residues" evidence="1">
    <location>
        <begin position="115"/>
        <end position="129"/>
    </location>
</feature>
<dbReference type="EMBL" id="GL883107">
    <property type="protein sequence ID" value="EGG06565.1"/>
    <property type="molecule type" value="Genomic_DNA"/>
</dbReference>
<dbReference type="GeneID" id="18934177"/>
<feature type="compositionally biased region" description="Gly residues" evidence="1">
    <location>
        <begin position="502"/>
        <end position="514"/>
    </location>
</feature>
<proteinExistence type="predicted"/>
<dbReference type="KEGG" id="mlr:MELLADRAFT_86400"/>
<dbReference type="HOGENOM" id="CLU_027286_1_0_1"/>
<keyword evidence="3" id="KW-1185">Reference proteome</keyword>
<feature type="compositionally biased region" description="Basic and acidic residues" evidence="1">
    <location>
        <begin position="445"/>
        <end position="500"/>
    </location>
</feature>
<feature type="compositionally biased region" description="Polar residues" evidence="1">
    <location>
        <begin position="44"/>
        <end position="56"/>
    </location>
</feature>
<feature type="region of interest" description="Disordered" evidence="1">
    <location>
        <begin position="392"/>
        <end position="514"/>
    </location>
</feature>
<dbReference type="AlphaFoldDB" id="F4RLN4"/>
<dbReference type="Proteomes" id="UP000001072">
    <property type="component" value="Unassembled WGS sequence"/>
</dbReference>
<evidence type="ECO:0000256" key="1">
    <source>
        <dbReference type="SAM" id="MobiDB-lite"/>
    </source>
</evidence>
<organism evidence="3">
    <name type="scientific">Melampsora larici-populina (strain 98AG31 / pathotype 3-4-7)</name>
    <name type="common">Poplar leaf rust fungus</name>
    <dbReference type="NCBI Taxonomy" id="747676"/>
    <lineage>
        <taxon>Eukaryota</taxon>
        <taxon>Fungi</taxon>
        <taxon>Dikarya</taxon>
        <taxon>Basidiomycota</taxon>
        <taxon>Pucciniomycotina</taxon>
        <taxon>Pucciniomycetes</taxon>
        <taxon>Pucciniales</taxon>
        <taxon>Melampsoraceae</taxon>
        <taxon>Melampsora</taxon>
    </lineage>
</organism>
<dbReference type="VEuPathDB" id="FungiDB:MELLADRAFT_86400"/>